<reference evidence="4 5" key="1">
    <citation type="journal article" date="2012" name="J. Bacteriol.">
        <title>Draft genome of Streptomyces tsukubaensis NRRL 18488, the producer of the clinically important immunosuppressant tacrolimus (FK506).</title>
        <authorList>
            <person name="Barreiro C."/>
            <person name="Prieto C."/>
            <person name="Sola-Landa A."/>
            <person name="Solera E."/>
            <person name="Martinez-Castro M."/>
            <person name="Perez-Redondo R."/>
            <person name="Garcia-Estrada C."/>
            <person name="Aparicio J.F."/>
            <person name="Fernandez-Martinez L.T."/>
            <person name="Santos-Aberturas J."/>
            <person name="Salehi-Najafabadi Z."/>
            <person name="Rodriguez-Garcia A."/>
            <person name="Tauch A."/>
            <person name="Martin J.F."/>
        </authorList>
    </citation>
    <scope>NUCLEOTIDE SEQUENCE [LARGE SCALE GENOMIC DNA]</scope>
    <source>
        <strain evidence="5">DSM 42081 / NBRC 108919 / NRRL 18488 / 9993</strain>
    </source>
</reference>
<organism evidence="4 5">
    <name type="scientific">Streptomyces tsukubensis (strain DSM 42081 / NBRC 108919 / NRRL 18488 / 9993)</name>
    <dbReference type="NCBI Taxonomy" id="1114943"/>
    <lineage>
        <taxon>Bacteria</taxon>
        <taxon>Bacillati</taxon>
        <taxon>Actinomycetota</taxon>
        <taxon>Actinomycetes</taxon>
        <taxon>Kitasatosporales</taxon>
        <taxon>Streptomycetaceae</taxon>
        <taxon>Streptomyces</taxon>
    </lineage>
</organism>
<feature type="active site" description="Acyl-thioester intermediate" evidence="2">
    <location>
        <position position="294"/>
    </location>
</feature>
<keyword evidence="5" id="KW-1185">Reference proteome</keyword>
<accession>A0A7G3UKI9</accession>
<proteinExistence type="predicted"/>
<dbReference type="InterPro" id="IPR023365">
    <property type="entry name" value="Sortase_dom-sf"/>
</dbReference>
<dbReference type="CDD" id="cd05830">
    <property type="entry name" value="Sortase_E"/>
    <property type="match status" value="1"/>
</dbReference>
<feature type="compositionally biased region" description="Pro residues" evidence="3">
    <location>
        <begin position="1"/>
        <end position="11"/>
    </location>
</feature>
<evidence type="ECO:0000256" key="2">
    <source>
        <dbReference type="PIRSR" id="PIRSR605754-1"/>
    </source>
</evidence>
<name>A0A7G3UKI9_STRT9</name>
<keyword evidence="1" id="KW-0378">Hydrolase</keyword>
<evidence type="ECO:0000313" key="5">
    <source>
        <dbReference type="Proteomes" id="UP000005940"/>
    </source>
</evidence>
<dbReference type="GO" id="GO:0016787">
    <property type="term" value="F:hydrolase activity"/>
    <property type="evidence" value="ECO:0007669"/>
    <property type="project" value="UniProtKB-KW"/>
</dbReference>
<dbReference type="EMBL" id="CP029159">
    <property type="protein sequence ID" value="QKM69690.1"/>
    <property type="molecule type" value="Genomic_DNA"/>
</dbReference>
<feature type="active site" description="Proton donor/acceptor" evidence="2">
    <location>
        <position position="220"/>
    </location>
</feature>
<feature type="compositionally biased region" description="Basic and acidic residues" evidence="3">
    <location>
        <begin position="131"/>
        <end position="164"/>
    </location>
</feature>
<gene>
    <name evidence="4" type="ORF">STSU_023505</name>
</gene>
<dbReference type="NCBIfam" id="TIGR01076">
    <property type="entry name" value="sortase_fam"/>
    <property type="match status" value="1"/>
</dbReference>
<evidence type="ECO:0000256" key="1">
    <source>
        <dbReference type="ARBA" id="ARBA00022801"/>
    </source>
</evidence>
<dbReference type="InterPro" id="IPR042003">
    <property type="entry name" value="Sortase_E"/>
</dbReference>
<feature type="region of interest" description="Disordered" evidence="3">
    <location>
        <begin position="111"/>
        <end position="166"/>
    </location>
</feature>
<dbReference type="InterPro" id="IPR005754">
    <property type="entry name" value="Sortase"/>
</dbReference>
<evidence type="ECO:0000256" key="3">
    <source>
        <dbReference type="SAM" id="MobiDB-lite"/>
    </source>
</evidence>
<feature type="region of interest" description="Disordered" evidence="3">
    <location>
        <begin position="1"/>
        <end position="27"/>
    </location>
</feature>
<dbReference type="SUPFAM" id="SSF63817">
    <property type="entry name" value="Sortase"/>
    <property type="match status" value="1"/>
</dbReference>
<dbReference type="Gene3D" id="2.40.260.10">
    <property type="entry name" value="Sortase"/>
    <property type="match status" value="1"/>
</dbReference>
<dbReference type="InterPro" id="IPR053465">
    <property type="entry name" value="Sortase_Class_E"/>
</dbReference>
<dbReference type="AlphaFoldDB" id="A0A7G3UKI9"/>
<dbReference type="NCBIfam" id="NF033747">
    <property type="entry name" value="class_E_sortase"/>
    <property type="match status" value="1"/>
</dbReference>
<protein>
    <submittedName>
        <fullName evidence="4">Class E sortase</fullName>
    </submittedName>
</protein>
<dbReference type="Pfam" id="PF04203">
    <property type="entry name" value="Sortase"/>
    <property type="match status" value="1"/>
</dbReference>
<sequence length="317" mass="34603">MPGVPHGPPGPSAAREGHGPRTALATCSGPAYRAPVRIRQQRPGRVRVPVVVQGRGRRARARAARVLWGTAEAAVTFGVVVLLLVVHQLWWTNRQARAGAERAVHSLARQWSEEGNARGGGDPAREEEEENGRGEGEGKREGEGKGGREGNQREGERERGRDVARPSGTAYAVIRIPRLRLTAPVAEGITARGVLDQGYVGHYPGTALPGRPGNVALAGHRNTHGEPFRHINRLRRGDDIRIETRDAVYVYEVDRQLARTSPRDIGVIRPVPRSLTVPGAGYREPGSYLTLTTCTPEFSSAYRLIVWGKLVSTHRVR</sequence>
<dbReference type="Proteomes" id="UP000005940">
    <property type="component" value="Chromosome"/>
</dbReference>
<evidence type="ECO:0000313" key="4">
    <source>
        <dbReference type="EMBL" id="QKM69690.1"/>
    </source>
</evidence>